<organism evidence="3 4">
    <name type="scientific">Lojkania enalia</name>
    <dbReference type="NCBI Taxonomy" id="147567"/>
    <lineage>
        <taxon>Eukaryota</taxon>
        <taxon>Fungi</taxon>
        <taxon>Dikarya</taxon>
        <taxon>Ascomycota</taxon>
        <taxon>Pezizomycotina</taxon>
        <taxon>Dothideomycetes</taxon>
        <taxon>Pleosporomycetidae</taxon>
        <taxon>Pleosporales</taxon>
        <taxon>Pleosporales incertae sedis</taxon>
        <taxon>Lojkania</taxon>
    </lineage>
</organism>
<evidence type="ECO:0000256" key="2">
    <source>
        <dbReference type="SAM" id="MobiDB-lite"/>
    </source>
</evidence>
<dbReference type="AlphaFoldDB" id="A0A9P4K1T3"/>
<proteinExistence type="predicted"/>
<feature type="compositionally biased region" description="Low complexity" evidence="2">
    <location>
        <begin position="596"/>
        <end position="610"/>
    </location>
</feature>
<feature type="coiled-coil region" evidence="1">
    <location>
        <begin position="525"/>
        <end position="564"/>
    </location>
</feature>
<name>A0A9P4K1T3_9PLEO</name>
<dbReference type="OrthoDB" id="3799467at2759"/>
<dbReference type="EMBL" id="ML986683">
    <property type="protein sequence ID" value="KAF2260361.1"/>
    <property type="molecule type" value="Genomic_DNA"/>
</dbReference>
<evidence type="ECO:0000313" key="4">
    <source>
        <dbReference type="Proteomes" id="UP000800093"/>
    </source>
</evidence>
<feature type="region of interest" description="Disordered" evidence="2">
    <location>
        <begin position="346"/>
        <end position="373"/>
    </location>
</feature>
<feature type="region of interest" description="Disordered" evidence="2">
    <location>
        <begin position="657"/>
        <end position="681"/>
    </location>
</feature>
<evidence type="ECO:0000313" key="3">
    <source>
        <dbReference type="EMBL" id="KAF2260361.1"/>
    </source>
</evidence>
<gene>
    <name evidence="3" type="ORF">CC78DRAFT_571266</name>
</gene>
<dbReference type="Proteomes" id="UP000800093">
    <property type="component" value="Unassembled WGS sequence"/>
</dbReference>
<reference evidence="4" key="1">
    <citation type="journal article" date="2020" name="Stud. Mycol.">
        <title>101 Dothideomycetes genomes: A test case for predicting lifestyles and emergence of pathogens.</title>
        <authorList>
            <person name="Haridas S."/>
            <person name="Albert R."/>
            <person name="Binder M."/>
            <person name="Bloem J."/>
            <person name="LaButti K."/>
            <person name="Salamov A."/>
            <person name="Andreopoulos B."/>
            <person name="Baker S."/>
            <person name="Barry K."/>
            <person name="Bills G."/>
            <person name="Bluhm B."/>
            <person name="Cannon C."/>
            <person name="Castanera R."/>
            <person name="Culley D."/>
            <person name="Daum C."/>
            <person name="Ezra D."/>
            <person name="Gonzalez J."/>
            <person name="Henrissat B."/>
            <person name="Kuo A."/>
            <person name="Liang C."/>
            <person name="Lipzen A."/>
            <person name="Lutzoni F."/>
            <person name="Magnuson J."/>
            <person name="Mondo S."/>
            <person name="Nolan M."/>
            <person name="Ohm R."/>
            <person name="Pangilinan J."/>
            <person name="Park H.-J."/>
            <person name="Ramirez L."/>
            <person name="Alfaro M."/>
            <person name="Sun H."/>
            <person name="Tritt A."/>
            <person name="Yoshinaga Y."/>
            <person name="Zwiers L.-H."/>
            <person name="Turgeon B."/>
            <person name="Goodwin S."/>
            <person name="Spatafora J."/>
            <person name="Crous P."/>
            <person name="Grigoriev I."/>
        </authorList>
    </citation>
    <scope>NUCLEOTIDE SEQUENCE [LARGE SCALE GENOMIC DNA]</scope>
    <source>
        <strain evidence="4">CBS 304.66</strain>
    </source>
</reference>
<protein>
    <submittedName>
        <fullName evidence="3">Uncharacterized protein</fullName>
    </submittedName>
</protein>
<accession>A0A9P4K1T3</accession>
<keyword evidence="4" id="KW-1185">Reference proteome</keyword>
<keyword evidence="1" id="KW-0175">Coiled coil</keyword>
<comment type="caution">
    <text evidence="3">The sequence shown here is derived from an EMBL/GenBank/DDBJ whole genome shotgun (WGS) entry which is preliminary data.</text>
</comment>
<sequence length="716" mass="84409">MSSGRKHEHILHVPHVDFPDKISPFDGDYTTLNVTKPVIRVELTAEKVYRITASFTLEVDLIDFDEESQKFNKFFDSVSLRYLFKSPENHVFTPESDSWARAKLTTEKAKERGAALGASGTAPAISPNVELHFQSNKSVTVERDDMESWRRGVSQEPYLASKDYSTQSICARISRALVPQPRRLYFFRVRPPNHYREHHLSRHCRWVRWPHMYNGAVHWFWQTQWDTHMWVPEVYQSFKMPVTITREVPRDDLYKIVVEDHNLFEKQLRYLHFDFEVEARVRELGWGSNIFTRAGKPPDTRAKHDSGQPLGSDMSAFCLYCTFSDFDIWPTKETQDWEKAATAWVKEEMESGGPPPKKLPSSKEMEKSLSKSRYRTKKDVRGSRYCDSDVRPSLWDEENECYIMPGPPRHEAQPTYIPCAYPHPLCPRCSRLKMSDRGDYGKGFVGRRSEAGRLQEQEWEKFKRENIERERAEQEHKRKVEQESLEAFVNSRAERHSREGTRPSHDEVILEDALCNAEYRRWWSERRLREEILDLKSQLQEAERGRRETEVERLNRELLEAESRLWWEDYPRECGEIWERGRERNIRPHRHQDDMSPSPIRSVSLSPVRRSPIRTPEYSHRARSRELEIHITPEARSPRYARQGDTYPNAEIRRGRSSAGLASNRRRVTRTHGSVPPRRHRSLSVDHTRTYTVTPTTLLSRRDSRKRAAGVKEIYF</sequence>
<feature type="region of interest" description="Disordered" evidence="2">
    <location>
        <begin position="588"/>
        <end position="610"/>
    </location>
</feature>
<evidence type="ECO:0000256" key="1">
    <source>
        <dbReference type="SAM" id="Coils"/>
    </source>
</evidence>